<dbReference type="Pfam" id="PF00905">
    <property type="entry name" value="Transpeptidase"/>
    <property type="match status" value="1"/>
</dbReference>
<keyword evidence="9" id="KW-0511">Multifunctional enzyme</keyword>
<keyword evidence="13" id="KW-1133">Transmembrane helix</keyword>
<sequence>MFRPILENIRGIAKRIWQSRLVKTLTVAILIFLGLDFFFPVQTDIAYSTIITARDGSILHAFLSRDDKWRMYAELPEITPTLREAILFKEDKYFRYHPGFNPVAMLRAIGRNLLTGRRTSGASTITMQTVRLLEPRERTYGSKLIELFRAIQLEVHYSKDEILQLYLNLIPYGGNIEGLKSASLLYFGKPPVLLSLAELTTLTIIPNRPSSLRLGVHNALVVQERNRWLSRFRSARLFDEAAITDAIDEPLTAYRREAPQLAPHLSRRLRAENPNAPIIHSTLNPTAQSTTERLVQHYADRLRASNIHNAAVLIVDNQSQEVIAYVGSADFGNAFDGGQVDGVRAVRSPGSALKPILYGLAFDAGLVTPKTKLADVPTNFSGYEPDNYDRRFNGPVTAEFALANSLNIPAVALLKEIGTPTLVSTLQRAGFSTIKKQAKELGLSMILGGCGVTLEEMTRLYTGLANGGKLGALRMYYSTDPSDRPALPLKKGEGGSQPVTPFPSLKGRAGRSNGSVGPVNLLSPEAAYLVTHTLTQITRPDLPNNFDNSYHLPRIAWKTGTSYGRRDAWSIGYNQRYTIGVWVGNFSGVGVAELSGANTATPLLFQLFNVLDYNSPSGWFKAPKTATKLAMRLICPETGEIPGEFCTNPVADYCIMGVSRYRRCQHQKAVFTNATGTISYCAHCRPDSGAITRSYPNLSPEVTAFYQSRHIPFEVAPPHNPACERVFGSTEVGQTRPLITSLNDGSDYFINAKHPVEMELGCLAANDVQTVFWYLNDKLYRRAKPTEAVFFQPRLGTLKVSCADDKGRSNDIRIVIKNE</sequence>
<gene>
    <name evidence="15" type="ORF">SAMN05216167_103178</name>
</gene>
<evidence type="ECO:0000256" key="3">
    <source>
        <dbReference type="ARBA" id="ARBA00007739"/>
    </source>
</evidence>
<dbReference type="GO" id="GO:0008955">
    <property type="term" value="F:peptidoglycan glycosyltransferase activity"/>
    <property type="evidence" value="ECO:0007669"/>
    <property type="project" value="UniProtKB-EC"/>
</dbReference>
<dbReference type="PANTHER" id="PTHR32282">
    <property type="entry name" value="BINDING PROTEIN TRANSPEPTIDASE, PUTATIVE-RELATED"/>
    <property type="match status" value="1"/>
</dbReference>
<keyword evidence="8" id="KW-0378">Hydrolase</keyword>
<dbReference type="NCBIfam" id="TIGR02073">
    <property type="entry name" value="PBP_1c"/>
    <property type="match status" value="1"/>
</dbReference>
<dbReference type="GO" id="GO:0004180">
    <property type="term" value="F:carboxypeptidase activity"/>
    <property type="evidence" value="ECO:0007669"/>
    <property type="project" value="UniProtKB-KW"/>
</dbReference>
<dbReference type="EMBL" id="FOLQ01000003">
    <property type="protein sequence ID" value="SFD06474.1"/>
    <property type="molecule type" value="Genomic_DNA"/>
</dbReference>
<keyword evidence="5" id="KW-0645">Protease</keyword>
<reference evidence="15 16" key="1">
    <citation type="submission" date="2016-10" db="EMBL/GenBank/DDBJ databases">
        <authorList>
            <person name="de Groot N.N."/>
        </authorList>
    </citation>
    <scope>NUCLEOTIDE SEQUENCE [LARGE SCALE GENOMIC DNA]</scope>
    <source>
        <strain evidence="15 16">DSM 26130</strain>
    </source>
</reference>
<evidence type="ECO:0000256" key="9">
    <source>
        <dbReference type="ARBA" id="ARBA00023268"/>
    </source>
</evidence>
<evidence type="ECO:0000313" key="15">
    <source>
        <dbReference type="EMBL" id="SFD06474.1"/>
    </source>
</evidence>
<evidence type="ECO:0000256" key="13">
    <source>
        <dbReference type="SAM" id="Phobius"/>
    </source>
</evidence>
<evidence type="ECO:0000256" key="6">
    <source>
        <dbReference type="ARBA" id="ARBA00022676"/>
    </source>
</evidence>
<dbReference type="AlphaFoldDB" id="A0A1I1P996"/>
<dbReference type="Pfam" id="PF00912">
    <property type="entry name" value="Transgly"/>
    <property type="match status" value="1"/>
</dbReference>
<keyword evidence="7" id="KW-0808">Transferase</keyword>
<dbReference type="InterPro" id="IPR009647">
    <property type="entry name" value="PBP_C"/>
</dbReference>
<comment type="similarity">
    <text evidence="2">In the C-terminal section; belongs to the transpeptidase family.</text>
</comment>
<dbReference type="InterPro" id="IPR001736">
    <property type="entry name" value="PLipase_D/transphosphatidylase"/>
</dbReference>
<evidence type="ECO:0000256" key="2">
    <source>
        <dbReference type="ARBA" id="ARBA00007090"/>
    </source>
</evidence>
<dbReference type="EC" id="2.4.99.28" evidence="10"/>
<dbReference type="STRING" id="662367.SAMN05216167_103178"/>
<dbReference type="InterPro" id="IPR001460">
    <property type="entry name" value="PCN-bd_Tpept"/>
</dbReference>
<dbReference type="GO" id="GO:0006793">
    <property type="term" value="P:phosphorus metabolic process"/>
    <property type="evidence" value="ECO:0007669"/>
    <property type="project" value="UniProtKB-ARBA"/>
</dbReference>
<dbReference type="Gene3D" id="3.40.710.10">
    <property type="entry name" value="DD-peptidase/beta-lactamase superfamily"/>
    <property type="match status" value="1"/>
</dbReference>
<evidence type="ECO:0000256" key="4">
    <source>
        <dbReference type="ARBA" id="ARBA00022645"/>
    </source>
</evidence>
<comment type="similarity">
    <text evidence="3">In the N-terminal section; belongs to the glycosyltransferase 51 family.</text>
</comment>
<dbReference type="InterPro" id="IPR011815">
    <property type="entry name" value="PBP_1c"/>
</dbReference>
<evidence type="ECO:0000256" key="10">
    <source>
        <dbReference type="ARBA" id="ARBA00044770"/>
    </source>
</evidence>
<dbReference type="SUPFAM" id="SSF53955">
    <property type="entry name" value="Lysozyme-like"/>
    <property type="match status" value="1"/>
</dbReference>
<keyword evidence="16" id="KW-1185">Reference proteome</keyword>
<dbReference type="GO" id="GO:0008658">
    <property type="term" value="F:penicillin binding"/>
    <property type="evidence" value="ECO:0007669"/>
    <property type="project" value="InterPro"/>
</dbReference>
<dbReference type="SUPFAM" id="SSF56601">
    <property type="entry name" value="beta-lactamase/transpeptidase-like"/>
    <property type="match status" value="1"/>
</dbReference>
<evidence type="ECO:0000259" key="14">
    <source>
        <dbReference type="PROSITE" id="PS50035"/>
    </source>
</evidence>
<name>A0A1I1P996_9BACT</name>
<dbReference type="InterPro" id="IPR050396">
    <property type="entry name" value="Glycosyltr_51/Transpeptidase"/>
</dbReference>
<keyword evidence="13" id="KW-0812">Transmembrane</keyword>
<dbReference type="GO" id="GO:0006508">
    <property type="term" value="P:proteolysis"/>
    <property type="evidence" value="ECO:0007669"/>
    <property type="project" value="UniProtKB-KW"/>
</dbReference>
<dbReference type="GO" id="GO:0009252">
    <property type="term" value="P:peptidoglycan biosynthetic process"/>
    <property type="evidence" value="ECO:0007669"/>
    <property type="project" value="InterPro"/>
</dbReference>
<keyword evidence="4" id="KW-0121">Carboxypeptidase</keyword>
<dbReference type="InterPro" id="IPR023346">
    <property type="entry name" value="Lysozyme-like_dom_sf"/>
</dbReference>
<protein>
    <recommendedName>
        <fullName evidence="10">peptidoglycan glycosyltransferase</fullName>
        <ecNumber evidence="10">2.4.99.28</ecNumber>
    </recommendedName>
</protein>
<feature type="domain" description="PLD phosphodiesterase" evidence="14">
    <location>
        <begin position="304"/>
        <end position="335"/>
    </location>
</feature>
<evidence type="ECO:0000256" key="11">
    <source>
        <dbReference type="ARBA" id="ARBA00049902"/>
    </source>
</evidence>
<evidence type="ECO:0000256" key="8">
    <source>
        <dbReference type="ARBA" id="ARBA00022801"/>
    </source>
</evidence>
<evidence type="ECO:0000256" key="5">
    <source>
        <dbReference type="ARBA" id="ARBA00022670"/>
    </source>
</evidence>
<evidence type="ECO:0000256" key="1">
    <source>
        <dbReference type="ARBA" id="ARBA00004752"/>
    </source>
</evidence>
<organism evidence="15 16">
    <name type="scientific">Spirosoma endophyticum</name>
    <dbReference type="NCBI Taxonomy" id="662367"/>
    <lineage>
        <taxon>Bacteria</taxon>
        <taxon>Pseudomonadati</taxon>
        <taxon>Bacteroidota</taxon>
        <taxon>Cytophagia</taxon>
        <taxon>Cytophagales</taxon>
        <taxon>Cytophagaceae</taxon>
        <taxon>Spirosoma</taxon>
    </lineage>
</organism>
<dbReference type="PROSITE" id="PS50035">
    <property type="entry name" value="PLD"/>
    <property type="match status" value="1"/>
</dbReference>
<dbReference type="Gene3D" id="1.10.3810.10">
    <property type="entry name" value="Biosynthetic peptidoglycan transglycosylase-like"/>
    <property type="match status" value="1"/>
</dbReference>
<keyword evidence="13" id="KW-0472">Membrane</keyword>
<comment type="catalytic activity">
    <reaction evidence="11">
        <text>[GlcNAc-(1-&gt;4)-Mur2Ac(oyl-L-Ala-gamma-D-Glu-L-Lys-D-Ala-D-Ala)](n)-di-trans,octa-cis-undecaprenyl diphosphate + beta-D-GlcNAc-(1-&gt;4)-Mur2Ac(oyl-L-Ala-gamma-D-Glu-L-Lys-D-Ala-D-Ala)-di-trans,octa-cis-undecaprenyl diphosphate = [GlcNAc-(1-&gt;4)-Mur2Ac(oyl-L-Ala-gamma-D-Glu-L-Lys-D-Ala-D-Ala)](n+1)-di-trans,octa-cis-undecaprenyl diphosphate + di-trans,octa-cis-undecaprenyl diphosphate + H(+)</text>
        <dbReference type="Rhea" id="RHEA:23708"/>
        <dbReference type="Rhea" id="RHEA-COMP:9602"/>
        <dbReference type="Rhea" id="RHEA-COMP:9603"/>
        <dbReference type="ChEBI" id="CHEBI:15378"/>
        <dbReference type="ChEBI" id="CHEBI:58405"/>
        <dbReference type="ChEBI" id="CHEBI:60033"/>
        <dbReference type="ChEBI" id="CHEBI:78435"/>
        <dbReference type="EC" id="2.4.99.28"/>
    </reaction>
</comment>
<keyword evidence="6" id="KW-0328">Glycosyltransferase</keyword>
<comment type="pathway">
    <text evidence="1">Cell wall biogenesis; peptidoglycan biosynthesis.</text>
</comment>
<evidence type="ECO:0000256" key="12">
    <source>
        <dbReference type="SAM" id="MobiDB-lite"/>
    </source>
</evidence>
<dbReference type="InterPro" id="IPR012338">
    <property type="entry name" value="Beta-lactam/transpept-like"/>
</dbReference>
<accession>A0A1I1P996</accession>
<proteinExistence type="inferred from homology"/>
<dbReference type="InterPro" id="IPR001264">
    <property type="entry name" value="Glyco_trans_51"/>
</dbReference>
<evidence type="ECO:0000256" key="7">
    <source>
        <dbReference type="ARBA" id="ARBA00022679"/>
    </source>
</evidence>
<dbReference type="Proteomes" id="UP000198598">
    <property type="component" value="Unassembled WGS sequence"/>
</dbReference>
<dbReference type="PANTHER" id="PTHR32282:SF15">
    <property type="entry name" value="PENICILLIN-BINDING PROTEIN 1C"/>
    <property type="match status" value="1"/>
</dbReference>
<dbReference type="OrthoDB" id="9766909at2"/>
<dbReference type="InterPro" id="IPR036950">
    <property type="entry name" value="PBP_transglycosylase"/>
</dbReference>
<feature type="region of interest" description="Disordered" evidence="12">
    <location>
        <begin position="484"/>
        <end position="513"/>
    </location>
</feature>
<dbReference type="Pfam" id="PF06832">
    <property type="entry name" value="BiPBP_C"/>
    <property type="match status" value="1"/>
</dbReference>
<dbReference type="GO" id="GO:0030288">
    <property type="term" value="C:outer membrane-bounded periplasmic space"/>
    <property type="evidence" value="ECO:0007669"/>
    <property type="project" value="TreeGrafter"/>
</dbReference>
<feature type="transmembrane region" description="Helical" evidence="13">
    <location>
        <begin position="21"/>
        <end position="39"/>
    </location>
</feature>
<dbReference type="RefSeq" id="WP_093825522.1">
    <property type="nucleotide sequence ID" value="NZ_FOLQ01000003.1"/>
</dbReference>
<evidence type="ECO:0000313" key="16">
    <source>
        <dbReference type="Proteomes" id="UP000198598"/>
    </source>
</evidence>